<dbReference type="AlphaFoldDB" id="X6MVA2"/>
<evidence type="ECO:0000313" key="1">
    <source>
        <dbReference type="EMBL" id="ETO17035.1"/>
    </source>
</evidence>
<keyword evidence="2" id="KW-1185">Reference proteome</keyword>
<sequence>MLSELFEEQINNNTRKCKCKLLCDLKWMRKKEDEINFDNMWKFSSRSRYNFLCSSSPTLVITPIQIKEFKSPISVLKFLGLKSFQEVLLTIYVHFAVNASVQQICDTFDNKKALDEDEKSENQFKKSKRQIKYQIIDETMLRKLRNENNKKYSIQFGKVKRSQRNIGYSIDQIKLFNRIPMVMVTLSKSEDVMKILQDKDLQNVYTIAQAVLFDKNKSRPKSYFKQCQNCFKLNHVAKECPSIL</sequence>
<protein>
    <submittedName>
        <fullName evidence="1">Uncharacterized protein</fullName>
    </submittedName>
</protein>
<comment type="caution">
    <text evidence="1">The sequence shown here is derived from an EMBL/GenBank/DDBJ whole genome shotgun (WGS) entry which is preliminary data.</text>
</comment>
<name>X6MVA2_RETFI</name>
<proteinExistence type="predicted"/>
<dbReference type="Proteomes" id="UP000023152">
    <property type="component" value="Unassembled WGS sequence"/>
</dbReference>
<organism evidence="1 2">
    <name type="scientific">Reticulomyxa filosa</name>
    <dbReference type="NCBI Taxonomy" id="46433"/>
    <lineage>
        <taxon>Eukaryota</taxon>
        <taxon>Sar</taxon>
        <taxon>Rhizaria</taxon>
        <taxon>Retaria</taxon>
        <taxon>Foraminifera</taxon>
        <taxon>Monothalamids</taxon>
        <taxon>Reticulomyxidae</taxon>
        <taxon>Reticulomyxa</taxon>
    </lineage>
</organism>
<evidence type="ECO:0000313" key="2">
    <source>
        <dbReference type="Proteomes" id="UP000023152"/>
    </source>
</evidence>
<dbReference type="EMBL" id="ASPP01017401">
    <property type="protein sequence ID" value="ETO17035.1"/>
    <property type="molecule type" value="Genomic_DNA"/>
</dbReference>
<reference evidence="1 2" key="1">
    <citation type="journal article" date="2013" name="Curr. Biol.">
        <title>The Genome of the Foraminiferan Reticulomyxa filosa.</title>
        <authorList>
            <person name="Glockner G."/>
            <person name="Hulsmann N."/>
            <person name="Schleicher M."/>
            <person name="Noegel A.A."/>
            <person name="Eichinger L."/>
            <person name="Gallinger C."/>
            <person name="Pawlowski J."/>
            <person name="Sierra R."/>
            <person name="Euteneuer U."/>
            <person name="Pillet L."/>
            <person name="Moustafa A."/>
            <person name="Platzer M."/>
            <person name="Groth M."/>
            <person name="Szafranski K."/>
            <person name="Schliwa M."/>
        </authorList>
    </citation>
    <scope>NUCLEOTIDE SEQUENCE [LARGE SCALE GENOMIC DNA]</scope>
</reference>
<accession>X6MVA2</accession>
<feature type="non-terminal residue" evidence="1">
    <location>
        <position position="244"/>
    </location>
</feature>
<gene>
    <name evidence="1" type="ORF">RFI_20298</name>
</gene>